<sequence length="55" mass="5871">AFAALGVPHQIKTDNGPGYISAKTQAFLAQWGIRHVTGIPYSPQSQGIVERAHLA</sequence>
<dbReference type="GO" id="GO:0004519">
    <property type="term" value="F:endonuclease activity"/>
    <property type="evidence" value="ECO:0007669"/>
    <property type="project" value="UniProtKB-KW"/>
</dbReference>
<dbReference type="SUPFAM" id="SSF53098">
    <property type="entry name" value="Ribonuclease H-like"/>
    <property type="match status" value="1"/>
</dbReference>
<dbReference type="GO" id="GO:0035613">
    <property type="term" value="F:RNA stem-loop binding"/>
    <property type="evidence" value="ECO:0007669"/>
    <property type="project" value="TreeGrafter"/>
</dbReference>
<evidence type="ECO:0000313" key="9">
    <source>
        <dbReference type="Proteomes" id="UP000799811"/>
    </source>
</evidence>
<evidence type="ECO:0000256" key="4">
    <source>
        <dbReference type="ARBA" id="ARBA00022759"/>
    </source>
</evidence>
<dbReference type="PANTHER" id="PTHR41694">
    <property type="entry name" value="ENDOGENOUS RETROVIRUS GROUP K MEMBER POL PROTEIN"/>
    <property type="match status" value="1"/>
</dbReference>
<keyword evidence="9" id="KW-1185">Reference proteome</keyword>
<organism evidence="8 9">
    <name type="scientific">Eudyptes filholi</name>
    <name type="common">Southern rockhopper penguin</name>
    <dbReference type="NCBI Taxonomy" id="1419345"/>
    <lineage>
        <taxon>Eukaryota</taxon>
        <taxon>Metazoa</taxon>
        <taxon>Chordata</taxon>
        <taxon>Craniata</taxon>
        <taxon>Vertebrata</taxon>
        <taxon>Euteleostomi</taxon>
        <taxon>Archelosauria</taxon>
        <taxon>Archosauria</taxon>
        <taxon>Dinosauria</taxon>
        <taxon>Saurischia</taxon>
        <taxon>Theropoda</taxon>
        <taxon>Coelurosauria</taxon>
        <taxon>Aves</taxon>
        <taxon>Neognathae</taxon>
        <taxon>Neoaves</taxon>
        <taxon>Aequornithes</taxon>
        <taxon>Sphenisciformes</taxon>
        <taxon>Spheniscidae</taxon>
        <taxon>Eudyptes</taxon>
    </lineage>
</organism>
<dbReference type="AlphaFoldDB" id="A0A8K0FKP5"/>
<feature type="non-terminal residue" evidence="8">
    <location>
        <position position="55"/>
    </location>
</feature>
<dbReference type="Proteomes" id="UP000799811">
    <property type="component" value="Unassembled WGS sequence"/>
</dbReference>
<dbReference type="Gene3D" id="3.30.420.10">
    <property type="entry name" value="Ribonuclease H-like superfamily/Ribonuclease H"/>
    <property type="match status" value="1"/>
</dbReference>
<accession>A0A8K0FKP5</accession>
<dbReference type="EMBL" id="VULK01001397">
    <property type="protein sequence ID" value="KAF1629781.1"/>
    <property type="molecule type" value="Genomic_DNA"/>
</dbReference>
<dbReference type="PROSITE" id="PS50994">
    <property type="entry name" value="INTEGRASE"/>
    <property type="match status" value="1"/>
</dbReference>
<dbReference type="Pfam" id="PF00665">
    <property type="entry name" value="rve"/>
    <property type="match status" value="1"/>
</dbReference>
<keyword evidence="5" id="KW-0378">Hydrolase</keyword>
<dbReference type="GO" id="GO:0015074">
    <property type="term" value="P:DNA integration"/>
    <property type="evidence" value="ECO:0007669"/>
    <property type="project" value="InterPro"/>
</dbReference>
<gene>
    <name evidence="8" type="primary">ERVK-19_1</name>
    <name evidence="8" type="ORF">FQV13_0004035</name>
</gene>
<dbReference type="PANTHER" id="PTHR41694:SF3">
    <property type="entry name" value="RNA-DIRECTED DNA POLYMERASE-RELATED"/>
    <property type="match status" value="1"/>
</dbReference>
<evidence type="ECO:0000259" key="7">
    <source>
        <dbReference type="PROSITE" id="PS50994"/>
    </source>
</evidence>
<evidence type="ECO:0000256" key="6">
    <source>
        <dbReference type="ARBA" id="ARBA00022918"/>
    </source>
</evidence>
<feature type="non-terminal residue" evidence="8">
    <location>
        <position position="1"/>
    </location>
</feature>
<reference evidence="8 9" key="1">
    <citation type="journal article" date="2019" name="Gigascience">
        <title>High-coverage genomes to elucidate the evolution of penguins.</title>
        <authorList>
            <person name="Pan H."/>
            <person name="Cole T.L."/>
            <person name="Bi X."/>
            <person name="Fang M."/>
            <person name="Zhou C."/>
            <person name="Yang Z."/>
            <person name="Ksepka D.T."/>
            <person name="Hart T."/>
            <person name="Bouzat J.L."/>
            <person name="Argilla L.S."/>
            <person name="Bertelsen M.F."/>
            <person name="Boersma P.D."/>
            <person name="Bost C.A."/>
            <person name="Cherel Y."/>
            <person name="Dann P."/>
            <person name="Fiddaman S.R."/>
            <person name="Howard P."/>
            <person name="Labuschagne K."/>
            <person name="Mattern T."/>
            <person name="Miller G."/>
            <person name="Parker P."/>
            <person name="Phillips R.A."/>
            <person name="Quillfeldt P."/>
            <person name="Ryan P.G."/>
            <person name="Taylor H."/>
            <person name="Thompson D.R."/>
            <person name="Young M.J."/>
            <person name="Ellegaard M.R."/>
            <person name="Gilbert M.T.P."/>
            <person name="Sinding M.S."/>
            <person name="Pacheco G."/>
            <person name="Shepherd L.D."/>
            <person name="Tennyson A.J.D."/>
            <person name="Grosser S."/>
            <person name="Kay E."/>
            <person name="Nupen L.J."/>
            <person name="Ellenberg U."/>
            <person name="Houston D.M."/>
            <person name="Reeve A.H."/>
            <person name="Johnson K."/>
            <person name="Masello J.F."/>
            <person name="Stracke T."/>
            <person name="McKinlay B."/>
            <person name="Borboroglu P.G."/>
            <person name="Zhang D.X."/>
            <person name="Zhang G."/>
        </authorList>
    </citation>
    <scope>NUCLEOTIDE SEQUENCE [LARGE SCALE GENOMIC DNA]</scope>
    <source>
        <strain evidence="8">GS 12</strain>
    </source>
</reference>
<protein>
    <submittedName>
        <fullName evidence="8">Endogenous retrovirus group K member 19 Pol protein</fullName>
    </submittedName>
</protein>
<proteinExistence type="predicted"/>
<evidence type="ECO:0000256" key="2">
    <source>
        <dbReference type="ARBA" id="ARBA00022695"/>
    </source>
</evidence>
<dbReference type="InterPro" id="IPR001584">
    <property type="entry name" value="Integrase_cat-core"/>
</dbReference>
<evidence type="ECO:0000256" key="1">
    <source>
        <dbReference type="ARBA" id="ARBA00022679"/>
    </source>
</evidence>
<keyword evidence="6" id="KW-0695">RNA-directed DNA polymerase</keyword>
<evidence type="ECO:0000256" key="3">
    <source>
        <dbReference type="ARBA" id="ARBA00022722"/>
    </source>
</evidence>
<dbReference type="GO" id="GO:0003964">
    <property type="term" value="F:RNA-directed DNA polymerase activity"/>
    <property type="evidence" value="ECO:0007669"/>
    <property type="project" value="UniProtKB-KW"/>
</dbReference>
<keyword evidence="3" id="KW-0540">Nuclease</keyword>
<feature type="domain" description="Integrase catalytic" evidence="7">
    <location>
        <begin position="1"/>
        <end position="55"/>
    </location>
</feature>
<name>A0A8K0FKP5_9AVES</name>
<keyword evidence="1" id="KW-0808">Transferase</keyword>
<evidence type="ECO:0000313" key="8">
    <source>
        <dbReference type="EMBL" id="KAF1629781.1"/>
    </source>
</evidence>
<evidence type="ECO:0000256" key="5">
    <source>
        <dbReference type="ARBA" id="ARBA00022801"/>
    </source>
</evidence>
<comment type="caution">
    <text evidence="8">The sequence shown here is derived from an EMBL/GenBank/DDBJ whole genome shotgun (WGS) entry which is preliminary data.</text>
</comment>
<keyword evidence="4" id="KW-0255">Endonuclease</keyword>
<dbReference type="GO" id="GO:0016787">
    <property type="term" value="F:hydrolase activity"/>
    <property type="evidence" value="ECO:0007669"/>
    <property type="project" value="UniProtKB-KW"/>
</dbReference>
<dbReference type="InterPro" id="IPR036397">
    <property type="entry name" value="RNaseH_sf"/>
</dbReference>
<keyword evidence="2" id="KW-0548">Nucleotidyltransferase</keyword>
<dbReference type="InterPro" id="IPR012337">
    <property type="entry name" value="RNaseH-like_sf"/>
</dbReference>